<reference evidence="3" key="1">
    <citation type="submission" date="2018-07" db="EMBL/GenBank/DDBJ databases">
        <title>Genome sequencing of Paracoccus sp. SC2-6.</title>
        <authorList>
            <person name="Heo J."/>
            <person name="Kim S.-J."/>
            <person name="Kwon S.-W."/>
        </authorList>
    </citation>
    <scope>NUCLEOTIDE SEQUENCE [LARGE SCALE GENOMIC DNA]</scope>
    <source>
        <strain evidence="3">SC2-6</strain>
    </source>
</reference>
<evidence type="ECO:0000313" key="3">
    <source>
        <dbReference type="Proteomes" id="UP000252023"/>
    </source>
</evidence>
<proteinExistence type="predicted"/>
<dbReference type="InterPro" id="IPR003781">
    <property type="entry name" value="CoA-bd"/>
</dbReference>
<dbReference type="AlphaFoldDB" id="A0A344PG86"/>
<name>A0A344PG86_9RHOB</name>
<dbReference type="SMART" id="SM00881">
    <property type="entry name" value="CoA_binding"/>
    <property type="match status" value="1"/>
</dbReference>
<dbReference type="Pfam" id="PF13380">
    <property type="entry name" value="CoA_binding_2"/>
    <property type="match status" value="1"/>
</dbReference>
<dbReference type="Proteomes" id="UP000252023">
    <property type="component" value="Chromosome"/>
</dbReference>
<organism evidence="2 3">
    <name type="scientific">Paracoccus suum</name>
    <dbReference type="NCBI Taxonomy" id="2259340"/>
    <lineage>
        <taxon>Bacteria</taxon>
        <taxon>Pseudomonadati</taxon>
        <taxon>Pseudomonadota</taxon>
        <taxon>Alphaproteobacteria</taxon>
        <taxon>Rhodobacterales</taxon>
        <taxon>Paracoccaceae</taxon>
        <taxon>Paracoccus</taxon>
    </lineage>
</organism>
<gene>
    <name evidence="2" type="ORF">DRW48_00545</name>
</gene>
<feature type="domain" description="CoA-binding" evidence="1">
    <location>
        <begin position="13"/>
        <end position="112"/>
    </location>
</feature>
<evidence type="ECO:0000313" key="2">
    <source>
        <dbReference type="EMBL" id="AXC48391.1"/>
    </source>
</evidence>
<accession>A0A344PG86</accession>
<dbReference type="PANTHER" id="PTHR33303:SF2">
    <property type="entry name" value="COA-BINDING DOMAIN-CONTAINING PROTEIN"/>
    <property type="match status" value="1"/>
</dbReference>
<dbReference type="Gene3D" id="3.40.50.720">
    <property type="entry name" value="NAD(P)-binding Rossmann-like Domain"/>
    <property type="match status" value="1"/>
</dbReference>
<dbReference type="SUPFAM" id="SSF51735">
    <property type="entry name" value="NAD(P)-binding Rossmann-fold domains"/>
    <property type="match status" value="1"/>
</dbReference>
<keyword evidence="3" id="KW-1185">Reference proteome</keyword>
<dbReference type="InterPro" id="IPR036291">
    <property type="entry name" value="NAD(P)-bd_dom_sf"/>
</dbReference>
<dbReference type="EMBL" id="CP030918">
    <property type="protein sequence ID" value="AXC48391.1"/>
    <property type="molecule type" value="Genomic_DNA"/>
</dbReference>
<dbReference type="OrthoDB" id="9804695at2"/>
<sequence length="142" mass="15412">MEDCMSEDQIGRIARETRTIAVVGLSPKADRPSFSVARYLQSAGFRIIPVNPGHAGELILGEVCQQDLSAIPDSGTVDMVDIFRRPEAVPQIVDEALASLPSLRVIWMQIGVAHAAAAAKARDAGITVIENRCPKIDFPRYL</sequence>
<protein>
    <submittedName>
        <fullName evidence="2">CoA-binding protein</fullName>
    </submittedName>
</protein>
<evidence type="ECO:0000259" key="1">
    <source>
        <dbReference type="SMART" id="SM00881"/>
    </source>
</evidence>
<dbReference type="PANTHER" id="PTHR33303">
    <property type="entry name" value="CYTOPLASMIC PROTEIN-RELATED"/>
    <property type="match status" value="1"/>
</dbReference>
<dbReference type="KEGG" id="pars:DRW48_00545"/>